<evidence type="ECO:0000256" key="1">
    <source>
        <dbReference type="ARBA" id="ARBA00000085"/>
    </source>
</evidence>
<evidence type="ECO:0000256" key="9">
    <source>
        <dbReference type="ARBA" id="ARBA00022840"/>
    </source>
</evidence>
<evidence type="ECO:0000259" key="18">
    <source>
        <dbReference type="PROSITE" id="PS50110"/>
    </source>
</evidence>
<evidence type="ECO:0000256" key="15">
    <source>
        <dbReference type="PROSITE-ProRule" id="PRU00169"/>
    </source>
</evidence>
<feature type="coiled-coil region" evidence="16">
    <location>
        <begin position="118"/>
        <end position="154"/>
    </location>
</feature>
<evidence type="ECO:0000259" key="17">
    <source>
        <dbReference type="PROSITE" id="PS50109"/>
    </source>
</evidence>
<dbReference type="CDD" id="cd16922">
    <property type="entry name" value="HATPase_EvgS-ArcB-TorS-like"/>
    <property type="match status" value="1"/>
</dbReference>
<dbReference type="FunFam" id="1.10.287.130:FF:000002">
    <property type="entry name" value="Two-component osmosensing histidine kinase"/>
    <property type="match status" value="1"/>
</dbReference>
<dbReference type="InterPro" id="IPR005467">
    <property type="entry name" value="His_kinase_dom"/>
</dbReference>
<evidence type="ECO:0000256" key="7">
    <source>
        <dbReference type="ARBA" id="ARBA00022741"/>
    </source>
</evidence>
<dbReference type="CDD" id="cd00082">
    <property type="entry name" value="HisKA"/>
    <property type="match status" value="1"/>
</dbReference>
<keyword evidence="8 19" id="KW-0418">Kinase</keyword>
<evidence type="ECO:0000256" key="10">
    <source>
        <dbReference type="ARBA" id="ARBA00023012"/>
    </source>
</evidence>
<dbReference type="InterPro" id="IPR036097">
    <property type="entry name" value="HisK_dim/P_sf"/>
</dbReference>
<evidence type="ECO:0000256" key="4">
    <source>
        <dbReference type="ARBA" id="ARBA00018672"/>
    </source>
</evidence>
<keyword evidence="10" id="KW-0902">Two-component regulatory system</keyword>
<dbReference type="PANTHER" id="PTHR43047">
    <property type="entry name" value="TWO-COMPONENT HISTIDINE PROTEIN KINASE"/>
    <property type="match status" value="1"/>
</dbReference>
<evidence type="ECO:0000256" key="12">
    <source>
        <dbReference type="ARBA" id="ARBA00064003"/>
    </source>
</evidence>
<dbReference type="SUPFAM" id="SSF55874">
    <property type="entry name" value="ATPase domain of HSP90 chaperone/DNA topoisomerase II/histidine kinase"/>
    <property type="match status" value="1"/>
</dbReference>
<evidence type="ECO:0000256" key="16">
    <source>
        <dbReference type="SAM" id="Coils"/>
    </source>
</evidence>
<comment type="subunit">
    <text evidence="12">At low DSF concentrations, interacts with RpfF.</text>
</comment>
<dbReference type="EMBL" id="CP010086">
    <property type="protein sequence ID" value="AJH01890.1"/>
    <property type="molecule type" value="Genomic_DNA"/>
</dbReference>
<keyword evidence="6" id="KW-0808">Transferase</keyword>
<evidence type="ECO:0000256" key="5">
    <source>
        <dbReference type="ARBA" id="ARBA00022553"/>
    </source>
</evidence>
<dbReference type="Gene3D" id="3.30.565.10">
    <property type="entry name" value="Histidine kinase-like ATPase, C-terminal domain"/>
    <property type="match status" value="1"/>
</dbReference>
<evidence type="ECO:0000313" key="19">
    <source>
        <dbReference type="EMBL" id="AJH01890.1"/>
    </source>
</evidence>
<dbReference type="OrthoDB" id="9790669at2"/>
<organism evidence="19 20">
    <name type="scientific">Clostridium beijerinckii</name>
    <name type="common">Clostridium MP</name>
    <dbReference type="NCBI Taxonomy" id="1520"/>
    <lineage>
        <taxon>Bacteria</taxon>
        <taxon>Bacillati</taxon>
        <taxon>Bacillota</taxon>
        <taxon>Clostridia</taxon>
        <taxon>Eubacteriales</taxon>
        <taxon>Clostridiaceae</taxon>
        <taxon>Clostridium</taxon>
    </lineage>
</organism>
<dbReference type="EC" id="2.7.13.3" evidence="3"/>
<dbReference type="SMART" id="SM00387">
    <property type="entry name" value="HATPase_c"/>
    <property type="match status" value="1"/>
</dbReference>
<dbReference type="KEGG" id="cbei:LF65_05369"/>
<dbReference type="PROSITE" id="PS50109">
    <property type="entry name" value="HIS_KIN"/>
    <property type="match status" value="1"/>
</dbReference>
<protein>
    <recommendedName>
        <fullName evidence="14">Circadian input-output histidine kinase CikA</fullName>
        <ecNumber evidence="3">2.7.13.3</ecNumber>
    </recommendedName>
    <alternativeName>
        <fullName evidence="13">Sensory/regulatory protein RpfC</fullName>
    </alternativeName>
    <alternativeName>
        <fullName evidence="4">Stage 0 sporulation protein A homolog</fullName>
    </alternativeName>
</protein>
<dbReference type="Proteomes" id="UP000031866">
    <property type="component" value="Chromosome"/>
</dbReference>
<dbReference type="SUPFAM" id="SSF47384">
    <property type="entry name" value="Homodimeric domain of signal transducing histidine kinase"/>
    <property type="match status" value="1"/>
</dbReference>
<dbReference type="Pfam" id="PF02518">
    <property type="entry name" value="HATPase_c"/>
    <property type="match status" value="1"/>
</dbReference>
<dbReference type="PRINTS" id="PR00344">
    <property type="entry name" value="BCTRLSENSOR"/>
</dbReference>
<accession>A0A0B5QHP0</accession>
<evidence type="ECO:0000256" key="11">
    <source>
        <dbReference type="ARBA" id="ARBA00024867"/>
    </source>
</evidence>
<evidence type="ECO:0000313" key="20">
    <source>
        <dbReference type="Proteomes" id="UP000031866"/>
    </source>
</evidence>
<evidence type="ECO:0000256" key="3">
    <source>
        <dbReference type="ARBA" id="ARBA00012438"/>
    </source>
</evidence>
<evidence type="ECO:0000256" key="2">
    <source>
        <dbReference type="ARBA" id="ARBA00006402"/>
    </source>
</evidence>
<keyword evidence="5 15" id="KW-0597">Phosphoprotein</keyword>
<dbReference type="InterPro" id="IPR001789">
    <property type="entry name" value="Sig_transdc_resp-reg_receiver"/>
</dbReference>
<evidence type="ECO:0000256" key="6">
    <source>
        <dbReference type="ARBA" id="ARBA00022679"/>
    </source>
</evidence>
<dbReference type="Pfam" id="PF00512">
    <property type="entry name" value="HisKA"/>
    <property type="match status" value="1"/>
</dbReference>
<dbReference type="STRING" id="1520.LF65_05369"/>
<keyword evidence="7" id="KW-0547">Nucleotide-binding</keyword>
<dbReference type="InterPro" id="IPR003661">
    <property type="entry name" value="HisK_dim/P_dom"/>
</dbReference>
<sequence length="490" mass="56068">MIDDIRVLIIEDSKASLNFEVAQLKRSGFNVDYEQIENAEDLRKALNYKEWDIILSDHVMPNFNSIEALKILNETKLDIPFIIVSGEIGEETAVEAMRAGCKDYIMKDKMARLGMVVKRELKDLHERVERKRVEEEMRNLLIRSKEEAEAANKAKSNFLANMSHEIRTPLNGVIGMIELTLMNSELKDELRENLLIAKDSAYSLINIVNAILNFSKSEAGKMELRESNFNLKNLIHNTLKIYSYDVRKKGITLEYKDSDEIPDLLYGDSEKLQQILNNLISNAIKFTDEGKISLIIKREKVIEEKIILRFLVKDTGIGINESDKNLLFKSFSQLNNSYSREYNGTGLGLALSKQLVEILGGGICVESHMGLGSTFSFTAAFRLVKRGKVNINSHELQEKRNFENSNEINRSTDLNTELRRLVKKMDEANSDLIKIEKIAEIINNSIVISKFDELVMMGFKLKANARRGNEEKVKVTFEQLREHIISLMHI</sequence>
<evidence type="ECO:0000256" key="8">
    <source>
        <dbReference type="ARBA" id="ARBA00022777"/>
    </source>
</evidence>
<dbReference type="Gene3D" id="1.10.287.130">
    <property type="match status" value="1"/>
</dbReference>
<evidence type="ECO:0000256" key="14">
    <source>
        <dbReference type="ARBA" id="ARBA00074306"/>
    </source>
</evidence>
<feature type="modified residue" description="4-aspartylphosphate" evidence="15">
    <location>
        <position position="57"/>
    </location>
</feature>
<reference evidence="20" key="1">
    <citation type="submission" date="2014-12" db="EMBL/GenBank/DDBJ databases">
        <title>Genome sequence of Clostridium beijerinckii strain 59B.</title>
        <authorList>
            <person name="Little G.T."/>
            <person name="Minton N.P."/>
        </authorList>
    </citation>
    <scope>NUCLEOTIDE SEQUENCE [LARGE SCALE GENOMIC DNA]</scope>
    <source>
        <strain evidence="20">59B</strain>
    </source>
</reference>
<dbReference type="SMART" id="SM00448">
    <property type="entry name" value="REC"/>
    <property type="match status" value="1"/>
</dbReference>
<dbReference type="SUPFAM" id="SSF52172">
    <property type="entry name" value="CheY-like"/>
    <property type="match status" value="1"/>
</dbReference>
<feature type="domain" description="Response regulatory" evidence="18">
    <location>
        <begin position="6"/>
        <end position="122"/>
    </location>
</feature>
<gene>
    <name evidence="19" type="ORF">LF65_05369</name>
</gene>
<comment type="similarity">
    <text evidence="2">In the N-terminal section; belongs to the phytochrome family.</text>
</comment>
<dbReference type="InterPro" id="IPR011006">
    <property type="entry name" value="CheY-like_superfamily"/>
</dbReference>
<evidence type="ECO:0000256" key="13">
    <source>
        <dbReference type="ARBA" id="ARBA00068150"/>
    </source>
</evidence>
<comment type="function">
    <text evidence="11">May play the central regulatory role in sporulation. It may be an element of the effector pathway responsible for the activation of sporulation genes in response to nutritional stress. Spo0A may act in concert with spo0H (a sigma factor) to control the expression of some genes that are critical to the sporulation process.</text>
</comment>
<dbReference type="Pfam" id="PF00072">
    <property type="entry name" value="Response_reg"/>
    <property type="match status" value="1"/>
</dbReference>
<dbReference type="Gene3D" id="3.40.50.2300">
    <property type="match status" value="1"/>
</dbReference>
<dbReference type="FunFam" id="3.30.565.10:FF:000010">
    <property type="entry name" value="Sensor histidine kinase RcsC"/>
    <property type="match status" value="1"/>
</dbReference>
<proteinExistence type="inferred from homology"/>
<dbReference type="CDD" id="cd00156">
    <property type="entry name" value="REC"/>
    <property type="match status" value="1"/>
</dbReference>
<keyword evidence="9" id="KW-0067">ATP-binding</keyword>
<dbReference type="RefSeq" id="WP_041900341.1">
    <property type="nucleotide sequence ID" value="NZ_CP010086.2"/>
</dbReference>
<feature type="coiled-coil region" evidence="16">
    <location>
        <begin position="411"/>
        <end position="438"/>
    </location>
</feature>
<dbReference type="InterPro" id="IPR036890">
    <property type="entry name" value="HATPase_C_sf"/>
</dbReference>
<dbReference type="GO" id="GO:0000155">
    <property type="term" value="F:phosphorelay sensor kinase activity"/>
    <property type="evidence" value="ECO:0007669"/>
    <property type="project" value="InterPro"/>
</dbReference>
<dbReference type="InterPro" id="IPR003594">
    <property type="entry name" value="HATPase_dom"/>
</dbReference>
<dbReference type="PROSITE" id="PS50110">
    <property type="entry name" value="RESPONSE_REGULATORY"/>
    <property type="match status" value="1"/>
</dbReference>
<dbReference type="AlphaFoldDB" id="A0A0B5QHP0"/>
<dbReference type="GO" id="GO:0005524">
    <property type="term" value="F:ATP binding"/>
    <property type="evidence" value="ECO:0007669"/>
    <property type="project" value="UniProtKB-KW"/>
</dbReference>
<name>A0A0B5QHP0_CLOBE</name>
<comment type="catalytic activity">
    <reaction evidence="1">
        <text>ATP + protein L-histidine = ADP + protein N-phospho-L-histidine.</text>
        <dbReference type="EC" id="2.7.13.3"/>
    </reaction>
</comment>
<dbReference type="InterPro" id="IPR004358">
    <property type="entry name" value="Sig_transdc_His_kin-like_C"/>
</dbReference>
<dbReference type="SMART" id="SM00388">
    <property type="entry name" value="HisKA"/>
    <property type="match status" value="1"/>
</dbReference>
<feature type="domain" description="Histidine kinase" evidence="17">
    <location>
        <begin position="161"/>
        <end position="383"/>
    </location>
</feature>
<keyword evidence="16" id="KW-0175">Coiled coil</keyword>